<protein>
    <submittedName>
        <fullName evidence="1 2">Uncharacterized protein</fullName>
    </submittedName>
</protein>
<reference evidence="2" key="3">
    <citation type="submission" date="2020-12" db="UniProtKB">
        <authorList>
            <consortium name="EnsemblPlants"/>
        </authorList>
    </citation>
    <scope>IDENTIFICATION</scope>
</reference>
<dbReference type="EMBL" id="ABEU02000015">
    <property type="protein sequence ID" value="PNR38879.1"/>
    <property type="molecule type" value="Genomic_DNA"/>
</dbReference>
<dbReference type="InParanoid" id="A0A2K1JBH5"/>
<proteinExistence type="predicted"/>
<organism evidence="1">
    <name type="scientific">Physcomitrium patens</name>
    <name type="common">Spreading-leaved earth moss</name>
    <name type="synonym">Physcomitrella patens</name>
    <dbReference type="NCBI Taxonomy" id="3218"/>
    <lineage>
        <taxon>Eukaryota</taxon>
        <taxon>Viridiplantae</taxon>
        <taxon>Streptophyta</taxon>
        <taxon>Embryophyta</taxon>
        <taxon>Bryophyta</taxon>
        <taxon>Bryophytina</taxon>
        <taxon>Bryopsida</taxon>
        <taxon>Funariidae</taxon>
        <taxon>Funariales</taxon>
        <taxon>Funariaceae</taxon>
        <taxon>Physcomitrium</taxon>
    </lineage>
</organism>
<dbReference type="EnsemblPlants" id="Pp3c15_1245V3.1">
    <property type="protein sequence ID" value="PAC:32928395.CDS.1"/>
    <property type="gene ID" value="Pp3c15_1245"/>
</dbReference>
<keyword evidence="3" id="KW-1185">Reference proteome</keyword>
<evidence type="ECO:0000313" key="3">
    <source>
        <dbReference type="Proteomes" id="UP000006727"/>
    </source>
</evidence>
<name>A0A2K1JBH5_PHYPA</name>
<dbReference type="Gramene" id="Pp3c15_1245V3.1">
    <property type="protein sequence ID" value="PAC:32928395.CDS.1"/>
    <property type="gene ID" value="Pp3c15_1245"/>
</dbReference>
<evidence type="ECO:0000313" key="1">
    <source>
        <dbReference type="EMBL" id="PNR38879.1"/>
    </source>
</evidence>
<accession>A0A2K1JBH5</accession>
<reference evidence="1 3" key="1">
    <citation type="journal article" date="2008" name="Science">
        <title>The Physcomitrella genome reveals evolutionary insights into the conquest of land by plants.</title>
        <authorList>
            <person name="Rensing S."/>
            <person name="Lang D."/>
            <person name="Zimmer A."/>
            <person name="Terry A."/>
            <person name="Salamov A."/>
            <person name="Shapiro H."/>
            <person name="Nishiyama T."/>
            <person name="Perroud P.-F."/>
            <person name="Lindquist E."/>
            <person name="Kamisugi Y."/>
            <person name="Tanahashi T."/>
            <person name="Sakakibara K."/>
            <person name="Fujita T."/>
            <person name="Oishi K."/>
            <person name="Shin-I T."/>
            <person name="Kuroki Y."/>
            <person name="Toyoda A."/>
            <person name="Suzuki Y."/>
            <person name="Hashimoto A."/>
            <person name="Yamaguchi K."/>
            <person name="Sugano A."/>
            <person name="Kohara Y."/>
            <person name="Fujiyama A."/>
            <person name="Anterola A."/>
            <person name="Aoki S."/>
            <person name="Ashton N."/>
            <person name="Barbazuk W.B."/>
            <person name="Barker E."/>
            <person name="Bennetzen J."/>
            <person name="Bezanilla M."/>
            <person name="Blankenship R."/>
            <person name="Cho S.H."/>
            <person name="Dutcher S."/>
            <person name="Estelle M."/>
            <person name="Fawcett J.A."/>
            <person name="Gundlach H."/>
            <person name="Hanada K."/>
            <person name="Heyl A."/>
            <person name="Hicks K.A."/>
            <person name="Hugh J."/>
            <person name="Lohr M."/>
            <person name="Mayer K."/>
            <person name="Melkozernov A."/>
            <person name="Murata T."/>
            <person name="Nelson D."/>
            <person name="Pils B."/>
            <person name="Prigge M."/>
            <person name="Reiss B."/>
            <person name="Renner T."/>
            <person name="Rombauts S."/>
            <person name="Rushton P."/>
            <person name="Sanderfoot A."/>
            <person name="Schween G."/>
            <person name="Shiu S.-H."/>
            <person name="Stueber K."/>
            <person name="Theodoulou F.L."/>
            <person name="Tu H."/>
            <person name="Van de Peer Y."/>
            <person name="Verrier P.J."/>
            <person name="Waters E."/>
            <person name="Wood A."/>
            <person name="Yang L."/>
            <person name="Cove D."/>
            <person name="Cuming A."/>
            <person name="Hasebe M."/>
            <person name="Lucas S."/>
            <person name="Mishler D.B."/>
            <person name="Reski R."/>
            <person name="Grigoriev I."/>
            <person name="Quatrano R.S."/>
            <person name="Boore J.L."/>
        </authorList>
    </citation>
    <scope>NUCLEOTIDE SEQUENCE [LARGE SCALE GENOMIC DNA]</scope>
    <source>
        <strain evidence="2 3">cv. Gransden 2004</strain>
    </source>
</reference>
<dbReference type="Proteomes" id="UP000006727">
    <property type="component" value="Chromosome 15"/>
</dbReference>
<reference evidence="1 3" key="2">
    <citation type="journal article" date="2018" name="Plant J.">
        <title>The Physcomitrella patens chromosome-scale assembly reveals moss genome structure and evolution.</title>
        <authorList>
            <person name="Lang D."/>
            <person name="Ullrich K.K."/>
            <person name="Murat F."/>
            <person name="Fuchs J."/>
            <person name="Jenkins J."/>
            <person name="Haas F.B."/>
            <person name="Piednoel M."/>
            <person name="Gundlach H."/>
            <person name="Van Bel M."/>
            <person name="Meyberg R."/>
            <person name="Vives C."/>
            <person name="Morata J."/>
            <person name="Symeonidi A."/>
            <person name="Hiss M."/>
            <person name="Muchero W."/>
            <person name="Kamisugi Y."/>
            <person name="Saleh O."/>
            <person name="Blanc G."/>
            <person name="Decker E.L."/>
            <person name="van Gessel N."/>
            <person name="Grimwood J."/>
            <person name="Hayes R.D."/>
            <person name="Graham S.W."/>
            <person name="Gunter L.E."/>
            <person name="McDaniel S.F."/>
            <person name="Hoernstein S.N.W."/>
            <person name="Larsson A."/>
            <person name="Li F.W."/>
            <person name="Perroud P.F."/>
            <person name="Phillips J."/>
            <person name="Ranjan P."/>
            <person name="Rokshar D.S."/>
            <person name="Rothfels C.J."/>
            <person name="Schneider L."/>
            <person name="Shu S."/>
            <person name="Stevenson D.W."/>
            <person name="Thummler F."/>
            <person name="Tillich M."/>
            <person name="Villarreal Aguilar J.C."/>
            <person name="Widiez T."/>
            <person name="Wong G.K."/>
            <person name="Wymore A."/>
            <person name="Zhang Y."/>
            <person name="Zimmer A.D."/>
            <person name="Quatrano R.S."/>
            <person name="Mayer K.F.X."/>
            <person name="Goodstein D."/>
            <person name="Casacuberta J.M."/>
            <person name="Vandepoele K."/>
            <person name="Reski R."/>
            <person name="Cuming A.C."/>
            <person name="Tuskan G.A."/>
            <person name="Maumus F."/>
            <person name="Salse J."/>
            <person name="Schmutz J."/>
            <person name="Rensing S.A."/>
        </authorList>
    </citation>
    <scope>NUCLEOTIDE SEQUENCE [LARGE SCALE GENOMIC DNA]</scope>
    <source>
        <strain evidence="2 3">cv. Gransden 2004</strain>
    </source>
</reference>
<dbReference type="AlphaFoldDB" id="A0A2K1JBH5"/>
<sequence>MGGYEEKSQLIQHDGLVFPSHSQCRRMVCLVTKYTYWQCQVVKVEVPLCYVSQLCYGIGCCVVRAASFHNPWISLSRAGFQVADLAWRQVTVGGRPQGGLDEGIKCCLTEKATSLDRIGSMLMECV</sequence>
<gene>
    <name evidence="1" type="ORF">PHYPA_019157</name>
</gene>
<evidence type="ECO:0000313" key="2">
    <source>
        <dbReference type="EnsemblPlants" id="PAC:32928395.CDS.1"/>
    </source>
</evidence>